<dbReference type="InterPro" id="IPR055410">
    <property type="entry name" value="Beta-prop_CAF1B_HIR1"/>
</dbReference>
<keyword evidence="2 7" id="KW-0853">WD repeat</keyword>
<dbReference type="SMART" id="SM00320">
    <property type="entry name" value="WD40"/>
    <property type="match status" value="5"/>
</dbReference>
<dbReference type="GO" id="GO:0006334">
    <property type="term" value="P:nucleosome assembly"/>
    <property type="evidence" value="ECO:0007669"/>
    <property type="project" value="TreeGrafter"/>
</dbReference>
<dbReference type="GO" id="GO:0033186">
    <property type="term" value="C:CAF-1 complex"/>
    <property type="evidence" value="ECO:0007669"/>
    <property type="project" value="TreeGrafter"/>
</dbReference>
<proteinExistence type="predicted"/>
<organism evidence="10 11">
    <name type="scientific">Paramecium octaurelia</name>
    <dbReference type="NCBI Taxonomy" id="43137"/>
    <lineage>
        <taxon>Eukaryota</taxon>
        <taxon>Sar</taxon>
        <taxon>Alveolata</taxon>
        <taxon>Ciliophora</taxon>
        <taxon>Intramacronucleata</taxon>
        <taxon>Oligohymenophorea</taxon>
        <taxon>Peniculida</taxon>
        <taxon>Parameciidae</taxon>
        <taxon>Paramecium</taxon>
    </lineage>
</organism>
<evidence type="ECO:0000256" key="5">
    <source>
        <dbReference type="ARBA" id="ARBA00023204"/>
    </source>
</evidence>
<evidence type="ECO:0000256" key="2">
    <source>
        <dbReference type="ARBA" id="ARBA00022574"/>
    </source>
</evidence>
<dbReference type="GO" id="GO:0006281">
    <property type="term" value="P:DNA repair"/>
    <property type="evidence" value="ECO:0007669"/>
    <property type="project" value="UniProtKB-KW"/>
</dbReference>
<dbReference type="PROSITE" id="PS50082">
    <property type="entry name" value="WD_REPEATS_2"/>
    <property type="match status" value="3"/>
</dbReference>
<sequence length="478" mass="54725">MKLVIPNIIWHGEKERIMAIAIHPTQNLLLTGGSDSKIVEKDNMSEDVGVIKMWTILENSTKMVEFAGAINSGHEQTVNCLKFSPSGRNFASGSDDYKIIIWSQQVRQTFGQSEPRLQWWPFAVLTGHCKEIYDLQWSKNGEILVSGGLDKYVIVWNVKKQKQLQTLDGHTSYVQGVTIDPRLKTIVSLSQDRTARVWKLLKAQRKNLNNLQFYPQHVVRKLENAQKADSQLQSNSQDQQQQSQQQQTEEKKQNGIFLGETSLFTFVRRPDWSPDGSFYILPAAEFWVDNKPIMGAYGFLRQSPQVPCFFLPTNTPALVIRFCPKYFTRNPDIQQPLIDLPYKMIFAIGTVDSLLLYSTDSPTPLAIFGNLHYASITDICFRGSNLIAISSCDGFCSFVQIEEGYFGQEVPIEQLPEYIKVLYNNDKIEEEDVSKKNEESKKQEIITEQRVEYKETQDGKKKKMIIPKTLSIDQQCQK</sequence>
<dbReference type="OMA" id="QIYWHES"/>
<dbReference type="Pfam" id="PF24105">
    <property type="entry name" value="Beta-prop_CAF1B_HIR1"/>
    <property type="match status" value="1"/>
</dbReference>
<dbReference type="Proteomes" id="UP000683925">
    <property type="component" value="Unassembled WGS sequence"/>
</dbReference>
<keyword evidence="4" id="KW-0227">DNA damage</keyword>
<dbReference type="AlphaFoldDB" id="A0A8S1UWB8"/>
<feature type="domain" description="CAF1B/HIR1 beta-propeller" evidence="9">
    <location>
        <begin position="1"/>
        <end position="404"/>
    </location>
</feature>
<evidence type="ECO:0000313" key="11">
    <source>
        <dbReference type="Proteomes" id="UP000683925"/>
    </source>
</evidence>
<comment type="caution">
    <text evidence="10">The sequence shown here is derived from an EMBL/GenBank/DDBJ whole genome shotgun (WGS) entry which is preliminary data.</text>
</comment>
<feature type="compositionally biased region" description="Low complexity" evidence="8">
    <location>
        <begin position="230"/>
        <end position="247"/>
    </location>
</feature>
<reference evidence="10" key="1">
    <citation type="submission" date="2021-01" db="EMBL/GenBank/DDBJ databases">
        <authorList>
            <consortium name="Genoscope - CEA"/>
            <person name="William W."/>
        </authorList>
    </citation>
    <scope>NUCLEOTIDE SEQUENCE</scope>
</reference>
<keyword evidence="6" id="KW-0539">Nucleus</keyword>
<dbReference type="FunFam" id="2.130.10.10:FF:002616">
    <property type="entry name" value="Uncharacterized protein"/>
    <property type="match status" value="1"/>
</dbReference>
<accession>A0A8S1UWB8</accession>
<dbReference type="PANTHER" id="PTHR15271:SF4">
    <property type="entry name" value="CHROMATIN ASSEMBLY FACTOR 1 SUBUNIT B"/>
    <property type="match status" value="1"/>
</dbReference>
<dbReference type="EMBL" id="CAJJDP010000053">
    <property type="protein sequence ID" value="CAD8169350.1"/>
    <property type="molecule type" value="Genomic_DNA"/>
</dbReference>
<name>A0A8S1UWB8_PAROT</name>
<gene>
    <name evidence="10" type="ORF">POCTA_138.1.T0530185</name>
</gene>
<dbReference type="InterPro" id="IPR001680">
    <property type="entry name" value="WD40_rpt"/>
</dbReference>
<dbReference type="GO" id="GO:0006335">
    <property type="term" value="P:DNA replication-dependent chromatin assembly"/>
    <property type="evidence" value="ECO:0007669"/>
    <property type="project" value="InterPro"/>
</dbReference>
<keyword evidence="3" id="KW-0677">Repeat</keyword>
<feature type="region of interest" description="Disordered" evidence="8">
    <location>
        <begin position="229"/>
        <end position="252"/>
    </location>
</feature>
<feature type="repeat" description="WD" evidence="7">
    <location>
        <begin position="71"/>
        <end position="103"/>
    </location>
</feature>
<evidence type="ECO:0000256" key="4">
    <source>
        <dbReference type="ARBA" id="ARBA00022763"/>
    </source>
</evidence>
<dbReference type="InterPro" id="IPR045145">
    <property type="entry name" value="PTHR15271"/>
</dbReference>
<evidence type="ECO:0000256" key="1">
    <source>
        <dbReference type="ARBA" id="ARBA00004123"/>
    </source>
</evidence>
<comment type="subcellular location">
    <subcellularLocation>
        <location evidence="1">Nucleus</location>
    </subcellularLocation>
</comment>
<dbReference type="PROSITE" id="PS50294">
    <property type="entry name" value="WD_REPEATS_REGION"/>
    <property type="match status" value="3"/>
</dbReference>
<evidence type="ECO:0000313" key="10">
    <source>
        <dbReference type="EMBL" id="CAD8169350.1"/>
    </source>
</evidence>
<evidence type="ECO:0000256" key="8">
    <source>
        <dbReference type="SAM" id="MobiDB-lite"/>
    </source>
</evidence>
<evidence type="ECO:0000256" key="6">
    <source>
        <dbReference type="ARBA" id="ARBA00023242"/>
    </source>
</evidence>
<feature type="repeat" description="WD" evidence="7">
    <location>
        <begin position="125"/>
        <end position="166"/>
    </location>
</feature>
<dbReference type="GO" id="GO:0005634">
    <property type="term" value="C:nucleus"/>
    <property type="evidence" value="ECO:0007669"/>
    <property type="project" value="UniProtKB-SubCell"/>
</dbReference>
<protein>
    <recommendedName>
        <fullName evidence="9">CAF1B/HIR1 beta-propeller domain-containing protein</fullName>
    </recommendedName>
</protein>
<dbReference type="InterPro" id="IPR019775">
    <property type="entry name" value="WD40_repeat_CS"/>
</dbReference>
<evidence type="ECO:0000256" key="3">
    <source>
        <dbReference type="ARBA" id="ARBA00022737"/>
    </source>
</evidence>
<dbReference type="PROSITE" id="PS00678">
    <property type="entry name" value="WD_REPEATS_1"/>
    <property type="match status" value="1"/>
</dbReference>
<dbReference type="PANTHER" id="PTHR15271">
    <property type="entry name" value="CHROMATIN ASSEMBLY FACTOR 1 SUBUNIT B"/>
    <property type="match status" value="1"/>
</dbReference>
<feature type="repeat" description="WD" evidence="7">
    <location>
        <begin position="167"/>
        <end position="200"/>
    </location>
</feature>
<keyword evidence="11" id="KW-1185">Reference proteome</keyword>
<evidence type="ECO:0000259" key="9">
    <source>
        <dbReference type="Pfam" id="PF24105"/>
    </source>
</evidence>
<evidence type="ECO:0000256" key="7">
    <source>
        <dbReference type="PROSITE-ProRule" id="PRU00221"/>
    </source>
</evidence>
<dbReference type="OrthoDB" id="538223at2759"/>
<keyword evidence="5" id="KW-0234">DNA repair</keyword>